<dbReference type="PANTHER" id="PTHR23290:SF0">
    <property type="entry name" value="RRNA N6-ADENOSINE-METHYLTRANSFERASE METTL5"/>
    <property type="match status" value="1"/>
</dbReference>
<evidence type="ECO:0000259" key="3">
    <source>
        <dbReference type="Pfam" id="PF13847"/>
    </source>
</evidence>
<protein>
    <submittedName>
        <fullName evidence="4">Methyltransferase domain-containing protein</fullName>
    </submittedName>
</protein>
<dbReference type="InterPro" id="IPR029063">
    <property type="entry name" value="SAM-dependent_MTases_sf"/>
</dbReference>
<evidence type="ECO:0000256" key="1">
    <source>
        <dbReference type="ARBA" id="ARBA00022603"/>
    </source>
</evidence>
<feature type="domain" description="Methyltransferase" evidence="3">
    <location>
        <begin position="53"/>
        <end position="118"/>
    </location>
</feature>
<dbReference type="Pfam" id="PF13847">
    <property type="entry name" value="Methyltransf_31"/>
    <property type="match status" value="1"/>
</dbReference>
<dbReference type="Gene3D" id="3.40.50.150">
    <property type="entry name" value="Vaccinia Virus protein VP39"/>
    <property type="match status" value="1"/>
</dbReference>
<sequence>MRSQIPRKKRLEKLLNSIPAHPSPKVELEQYSTPSTLVATILWIAEFHYHDISGRRVVDLGCGTGRLGLGAALLGAEYVVMLDIDEESLRVAKIYSQELNLDREVDFVVCTVEELPIREGKVFHTALQNPPFGVHRRGIDIVFVKAAHRVAEVIYTIHKTSTEEYVKRIIEELGRKTSVLFREKFCIPYMFNFHRKRKHCFLVSVLRVS</sequence>
<keyword evidence="4" id="KW-0808">Transferase</keyword>
<accession>A0A7C4FEF3</accession>
<dbReference type="EMBL" id="DTFI01000078">
    <property type="protein sequence ID" value="HGI43351.1"/>
    <property type="molecule type" value="Genomic_DNA"/>
</dbReference>
<dbReference type="PANTHER" id="PTHR23290">
    <property type="entry name" value="RRNA N6-ADENOSINE-METHYLTRANSFERASE METTL5"/>
    <property type="match status" value="1"/>
</dbReference>
<dbReference type="AlphaFoldDB" id="A0A7C4FEF3"/>
<organism evidence="4">
    <name type="scientific">Thermofilum pendens</name>
    <dbReference type="NCBI Taxonomy" id="2269"/>
    <lineage>
        <taxon>Archaea</taxon>
        <taxon>Thermoproteota</taxon>
        <taxon>Thermoprotei</taxon>
        <taxon>Thermofilales</taxon>
        <taxon>Thermofilaceae</taxon>
        <taxon>Thermofilum</taxon>
    </lineage>
</organism>
<evidence type="ECO:0000313" key="4">
    <source>
        <dbReference type="EMBL" id="HGI43351.1"/>
    </source>
</evidence>
<keyword evidence="2" id="KW-0949">S-adenosyl-L-methionine</keyword>
<dbReference type="GO" id="GO:0032259">
    <property type="term" value="P:methylation"/>
    <property type="evidence" value="ECO:0007669"/>
    <property type="project" value="UniProtKB-KW"/>
</dbReference>
<evidence type="ECO:0000256" key="2">
    <source>
        <dbReference type="ARBA" id="ARBA00022691"/>
    </source>
</evidence>
<proteinExistence type="predicted"/>
<gene>
    <name evidence="4" type="ORF">ENV17_03065</name>
</gene>
<keyword evidence="1 4" id="KW-0489">Methyltransferase</keyword>
<name>A0A7C4FEF3_THEPE</name>
<dbReference type="InterPro" id="IPR051720">
    <property type="entry name" value="rRNA_MeTrfase/Polyamine_Synth"/>
</dbReference>
<dbReference type="GO" id="GO:0008168">
    <property type="term" value="F:methyltransferase activity"/>
    <property type="evidence" value="ECO:0007669"/>
    <property type="project" value="UniProtKB-KW"/>
</dbReference>
<dbReference type="CDD" id="cd02440">
    <property type="entry name" value="AdoMet_MTases"/>
    <property type="match status" value="1"/>
</dbReference>
<comment type="caution">
    <text evidence="4">The sequence shown here is derived from an EMBL/GenBank/DDBJ whole genome shotgun (WGS) entry which is preliminary data.</text>
</comment>
<dbReference type="InterPro" id="IPR025714">
    <property type="entry name" value="Methyltranfer_dom"/>
</dbReference>
<reference evidence="4" key="1">
    <citation type="journal article" date="2020" name="mSystems">
        <title>Genome- and Community-Level Interaction Insights into Carbon Utilization and Element Cycling Functions of Hydrothermarchaeota in Hydrothermal Sediment.</title>
        <authorList>
            <person name="Zhou Z."/>
            <person name="Liu Y."/>
            <person name="Xu W."/>
            <person name="Pan J."/>
            <person name="Luo Z.H."/>
            <person name="Li M."/>
        </authorList>
    </citation>
    <scope>NUCLEOTIDE SEQUENCE [LARGE SCALE GENOMIC DNA]</scope>
    <source>
        <strain evidence="4">SpSt-735</strain>
    </source>
</reference>
<dbReference type="SUPFAM" id="SSF53335">
    <property type="entry name" value="S-adenosyl-L-methionine-dependent methyltransferases"/>
    <property type="match status" value="1"/>
</dbReference>